<gene>
    <name evidence="2" type="ORF">Ahu01nite_075810</name>
</gene>
<sequence>MAVTPTPDEARQTLQDYDQQRKDSAAASGYSTVYWIVAGIVVAAFGVLTDLYPDWAGAGSSWFSLTLLAVVVLSSTRWGSALFGRRVQVRRRPAGQRWLLAIVGAVVSVVAMLALASLEIPHRFAIVGVVFGLLLAIGGPWWQRRVLAREAARP</sequence>
<organism evidence="2 3">
    <name type="scientific">Winogradskya humida</name>
    <dbReference type="NCBI Taxonomy" id="113566"/>
    <lineage>
        <taxon>Bacteria</taxon>
        <taxon>Bacillati</taxon>
        <taxon>Actinomycetota</taxon>
        <taxon>Actinomycetes</taxon>
        <taxon>Micromonosporales</taxon>
        <taxon>Micromonosporaceae</taxon>
        <taxon>Winogradskya</taxon>
    </lineage>
</organism>
<evidence type="ECO:0000313" key="3">
    <source>
        <dbReference type="Proteomes" id="UP000603200"/>
    </source>
</evidence>
<keyword evidence="1" id="KW-0812">Transmembrane</keyword>
<evidence type="ECO:0000256" key="1">
    <source>
        <dbReference type="SAM" id="Phobius"/>
    </source>
</evidence>
<dbReference type="EMBL" id="BOMN01000111">
    <property type="protein sequence ID" value="GIE24479.1"/>
    <property type="molecule type" value="Genomic_DNA"/>
</dbReference>
<dbReference type="RefSeq" id="WP_203841493.1">
    <property type="nucleotide sequence ID" value="NZ_BAAATV010000019.1"/>
</dbReference>
<evidence type="ECO:0000313" key="2">
    <source>
        <dbReference type="EMBL" id="GIE24479.1"/>
    </source>
</evidence>
<feature type="transmembrane region" description="Helical" evidence="1">
    <location>
        <begin position="124"/>
        <end position="142"/>
    </location>
</feature>
<feature type="transmembrane region" description="Helical" evidence="1">
    <location>
        <begin position="98"/>
        <end position="118"/>
    </location>
</feature>
<feature type="transmembrane region" description="Helical" evidence="1">
    <location>
        <begin position="60"/>
        <end position="78"/>
    </location>
</feature>
<keyword evidence="3" id="KW-1185">Reference proteome</keyword>
<feature type="transmembrane region" description="Helical" evidence="1">
    <location>
        <begin position="29"/>
        <end position="48"/>
    </location>
</feature>
<reference evidence="2 3" key="1">
    <citation type="submission" date="2021-01" db="EMBL/GenBank/DDBJ databases">
        <title>Whole genome shotgun sequence of Actinoplanes humidus NBRC 14915.</title>
        <authorList>
            <person name="Komaki H."/>
            <person name="Tamura T."/>
        </authorList>
    </citation>
    <scope>NUCLEOTIDE SEQUENCE [LARGE SCALE GENOMIC DNA]</scope>
    <source>
        <strain evidence="2 3">NBRC 14915</strain>
    </source>
</reference>
<accession>A0ABQ4A0T7</accession>
<keyword evidence="1" id="KW-0472">Membrane</keyword>
<dbReference type="Proteomes" id="UP000603200">
    <property type="component" value="Unassembled WGS sequence"/>
</dbReference>
<proteinExistence type="predicted"/>
<protein>
    <submittedName>
        <fullName evidence="2">Uncharacterized protein</fullName>
    </submittedName>
</protein>
<comment type="caution">
    <text evidence="2">The sequence shown here is derived from an EMBL/GenBank/DDBJ whole genome shotgun (WGS) entry which is preliminary data.</text>
</comment>
<name>A0ABQ4A0T7_9ACTN</name>
<keyword evidence="1" id="KW-1133">Transmembrane helix</keyword>